<dbReference type="SMART" id="SM01052">
    <property type="entry name" value="CAP_GLY"/>
    <property type="match status" value="1"/>
</dbReference>
<dbReference type="GO" id="GO:0005874">
    <property type="term" value="C:microtubule"/>
    <property type="evidence" value="ECO:0007669"/>
    <property type="project" value="UniProtKB-KW"/>
</dbReference>
<evidence type="ECO:0000256" key="2">
    <source>
        <dbReference type="ARBA" id="ARBA00022490"/>
    </source>
</evidence>
<dbReference type="Pfam" id="PF01302">
    <property type="entry name" value="CAP_GLY"/>
    <property type="match status" value="1"/>
</dbReference>
<dbReference type="SUPFAM" id="SSF74924">
    <property type="entry name" value="Cap-Gly domain"/>
    <property type="match status" value="1"/>
</dbReference>
<dbReference type="OrthoDB" id="2130750at2759"/>
<comment type="subcellular location">
    <subcellularLocation>
        <location evidence="1">Cytoplasm</location>
        <location evidence="1">Cytoskeleton</location>
    </subcellularLocation>
</comment>
<gene>
    <name evidence="10" type="ORF">EPUL_003601</name>
</gene>
<dbReference type="PANTHER" id="PTHR18916:SF83">
    <property type="entry name" value="TIP ELONGATION PROTEIN 1"/>
    <property type="match status" value="1"/>
</dbReference>
<feature type="region of interest" description="Disordered" evidence="8">
    <location>
        <begin position="625"/>
        <end position="645"/>
    </location>
</feature>
<dbReference type="InterPro" id="IPR032108">
    <property type="entry name" value="CLIP1_ZNF"/>
</dbReference>
<comment type="caution">
    <text evidence="10">The sequence shown here is derived from an EMBL/GenBank/DDBJ whole genome shotgun (WGS) entry which is preliminary data.</text>
</comment>
<dbReference type="PANTHER" id="PTHR18916">
    <property type="entry name" value="DYNACTIN 1-RELATED MICROTUBULE-BINDING"/>
    <property type="match status" value="1"/>
</dbReference>
<evidence type="ECO:0000259" key="9">
    <source>
        <dbReference type="PROSITE" id="PS50245"/>
    </source>
</evidence>
<dbReference type="InterPro" id="IPR036859">
    <property type="entry name" value="CAP-Gly_dom_sf"/>
</dbReference>
<reference evidence="10 11" key="1">
    <citation type="submission" date="2017-10" db="EMBL/GenBank/DDBJ databases">
        <title>Development of genomic resources for the powdery mildew, Erysiphe pulchra.</title>
        <authorList>
            <person name="Wadl P.A."/>
            <person name="Mack B.M."/>
            <person name="Moore G."/>
            <person name="Beltz S.B."/>
        </authorList>
    </citation>
    <scope>NUCLEOTIDE SEQUENCE [LARGE SCALE GENOMIC DNA]</scope>
    <source>
        <strain evidence="10">Cflorida</strain>
    </source>
</reference>
<evidence type="ECO:0000256" key="6">
    <source>
        <dbReference type="ARBA" id="ARBA00023212"/>
    </source>
</evidence>
<evidence type="ECO:0000256" key="7">
    <source>
        <dbReference type="SAM" id="Coils"/>
    </source>
</evidence>
<feature type="region of interest" description="Disordered" evidence="8">
    <location>
        <begin position="96"/>
        <end position="250"/>
    </location>
</feature>
<dbReference type="STRING" id="225359.A0A2S4PSF4"/>
<evidence type="ECO:0000313" key="11">
    <source>
        <dbReference type="Proteomes" id="UP000237438"/>
    </source>
</evidence>
<organism evidence="10 11">
    <name type="scientific">Erysiphe pulchra</name>
    <dbReference type="NCBI Taxonomy" id="225359"/>
    <lineage>
        <taxon>Eukaryota</taxon>
        <taxon>Fungi</taxon>
        <taxon>Dikarya</taxon>
        <taxon>Ascomycota</taxon>
        <taxon>Pezizomycotina</taxon>
        <taxon>Leotiomycetes</taxon>
        <taxon>Erysiphales</taxon>
        <taxon>Erysiphaceae</taxon>
        <taxon>Erysiphe</taxon>
    </lineage>
</organism>
<keyword evidence="11" id="KW-1185">Reference proteome</keyword>
<keyword evidence="2" id="KW-0963">Cytoplasm</keyword>
<feature type="compositionally biased region" description="Polar residues" evidence="8">
    <location>
        <begin position="208"/>
        <end position="230"/>
    </location>
</feature>
<dbReference type="AlphaFoldDB" id="A0A2S4PSF4"/>
<evidence type="ECO:0000256" key="3">
    <source>
        <dbReference type="ARBA" id="ARBA00022701"/>
    </source>
</evidence>
<keyword evidence="5 7" id="KW-0175">Coiled coil</keyword>
<protein>
    <recommendedName>
        <fullName evidence="9">CAP-Gly domain-containing protein</fullName>
    </recommendedName>
</protein>
<feature type="coiled-coil region" evidence="7">
    <location>
        <begin position="344"/>
        <end position="427"/>
    </location>
</feature>
<dbReference type="InterPro" id="IPR000938">
    <property type="entry name" value="CAP-Gly_domain"/>
</dbReference>
<dbReference type="Pfam" id="PF16641">
    <property type="entry name" value="CLIP1_ZNF"/>
    <property type="match status" value="1"/>
</dbReference>
<name>A0A2S4PSF4_9PEZI</name>
<keyword evidence="4" id="KW-0677">Repeat</keyword>
<proteinExistence type="predicted"/>
<dbReference type="EMBL" id="PEDP01000791">
    <property type="protein sequence ID" value="POS84946.1"/>
    <property type="molecule type" value="Genomic_DNA"/>
</dbReference>
<sequence>MPSSQIHEGDLRIGDRVEVPGKMHGTVKFIGTVDNKKGIFVGVELSEEFSSRGKNSGDVDGLSYFVTTIPGAGIFLPINRATRRISASTLNEGSLTLIPETPVNGGSKTPSQAPNNLTTPTTSISRFNQSFGVGRAPSPQCRNVKRPSLPRPESPLRKQQYSLKPPNLSPSGKTPMKHGNSNMRKFGQSVRGTQDSRDSSRKIAGTPRSLTRSGLASRSTSALGHSSYAQLDQRATPMGSPKTKKNASQTNLESLYNKNSSSNDENYRLAEMEKALTEVQNVIDSDNNSRTNRNGIDDRDVIQLRAMLREKNEKISMLTTEFDAHRADFRSTIDTLEMASSETERVYEQRINEMMQEINDLSSQSVDVNNVAKHLKQLEELVQELEEGLEEARRAEVEARGEVEFLRGEVERTRAELKRERENINRNSIGAGSITNGVVVSKELKQRDDEIRGLKKIIHSLSRDSVQDLVEDLSRPSTQLRSSFGEGIRSIETQRDSKNIKRESSDTSQIADAKTNTVSELQREGDELHQESIGALHASAPATHGASVVSNSQGKVVSLTDHGSRSAMDYKARALITETGLESDAYSSANESFCELCETPGHDILICSKVFTLGSNRPPASVKNDNDFLAPYSDDKSSLPPKKVSKPLSEQVIINSIETEPTAGKESGVIDMDKWCAVCERDGHESIDCPFEDTYEQTLMDD</sequence>
<dbReference type="Proteomes" id="UP000237438">
    <property type="component" value="Unassembled WGS sequence"/>
</dbReference>
<dbReference type="PROSITE" id="PS50245">
    <property type="entry name" value="CAP_GLY_2"/>
    <property type="match status" value="1"/>
</dbReference>
<evidence type="ECO:0000256" key="4">
    <source>
        <dbReference type="ARBA" id="ARBA00022737"/>
    </source>
</evidence>
<evidence type="ECO:0000256" key="8">
    <source>
        <dbReference type="SAM" id="MobiDB-lite"/>
    </source>
</evidence>
<evidence type="ECO:0000313" key="10">
    <source>
        <dbReference type="EMBL" id="POS84946.1"/>
    </source>
</evidence>
<evidence type="ECO:0000256" key="5">
    <source>
        <dbReference type="ARBA" id="ARBA00023054"/>
    </source>
</evidence>
<feature type="domain" description="CAP-Gly" evidence="9">
    <location>
        <begin position="31"/>
        <end position="77"/>
    </location>
</feature>
<accession>A0A2S4PSF4</accession>
<evidence type="ECO:0000256" key="1">
    <source>
        <dbReference type="ARBA" id="ARBA00004245"/>
    </source>
</evidence>
<keyword evidence="6" id="KW-0206">Cytoskeleton</keyword>
<dbReference type="Gene3D" id="2.30.30.190">
    <property type="entry name" value="CAP Gly-rich-like domain"/>
    <property type="match status" value="1"/>
</dbReference>
<feature type="compositionally biased region" description="Polar residues" evidence="8">
    <location>
        <begin position="104"/>
        <end position="131"/>
    </location>
</feature>
<keyword evidence="3" id="KW-0493">Microtubule</keyword>